<dbReference type="Gene3D" id="2.30.40.10">
    <property type="entry name" value="Urease, subunit C, domain 1"/>
    <property type="match status" value="1"/>
</dbReference>
<dbReference type="EC" id="3.5.1.25" evidence="10"/>
<evidence type="ECO:0000256" key="5">
    <source>
        <dbReference type="PIRNR" id="PIRNR038994"/>
    </source>
</evidence>
<feature type="domain" description="Amidohydrolase-related" evidence="9">
    <location>
        <begin position="55"/>
        <end position="371"/>
    </location>
</feature>
<evidence type="ECO:0000313" key="10">
    <source>
        <dbReference type="EMBL" id="NMN98034.1"/>
    </source>
</evidence>
<dbReference type="PANTHER" id="PTHR11113">
    <property type="entry name" value="N-ACETYLGLUCOSAMINE-6-PHOSPHATE DEACETYLASE"/>
    <property type="match status" value="1"/>
</dbReference>
<keyword evidence="4 5" id="KW-0119">Carbohydrate metabolism</keyword>
<dbReference type="GO" id="GO:0006046">
    <property type="term" value="P:N-acetylglucosamine catabolic process"/>
    <property type="evidence" value="ECO:0007669"/>
    <property type="project" value="TreeGrafter"/>
</dbReference>
<dbReference type="SUPFAM" id="SSF51556">
    <property type="entry name" value="Metallo-dependent hydrolases"/>
    <property type="match status" value="1"/>
</dbReference>
<keyword evidence="3 5" id="KW-0378">Hydrolase</keyword>
<evidence type="ECO:0000256" key="1">
    <source>
        <dbReference type="ARBA" id="ARBA00010716"/>
    </source>
</evidence>
<dbReference type="InterPro" id="IPR011059">
    <property type="entry name" value="Metal-dep_hydrolase_composite"/>
</dbReference>
<reference evidence="10 11" key="1">
    <citation type="submission" date="2019-05" db="EMBL/GenBank/DDBJ databases">
        <authorList>
            <person name="Lee S.D."/>
        </authorList>
    </citation>
    <scope>NUCLEOTIDE SEQUENCE [LARGE SCALE GENOMIC DNA]</scope>
    <source>
        <strain evidence="10 11">YC2-7</strain>
    </source>
</reference>
<feature type="binding site" evidence="8">
    <location>
        <position position="130"/>
    </location>
    <ligand>
        <name>Zn(2+)</name>
        <dbReference type="ChEBI" id="CHEBI:29105"/>
    </ligand>
</feature>
<dbReference type="Pfam" id="PF01979">
    <property type="entry name" value="Amidohydro_1"/>
    <property type="match status" value="1"/>
</dbReference>
<evidence type="ECO:0000256" key="3">
    <source>
        <dbReference type="ARBA" id="ARBA00022801"/>
    </source>
</evidence>
<dbReference type="InterPro" id="IPR006680">
    <property type="entry name" value="Amidohydro-rel"/>
</dbReference>
<evidence type="ECO:0000256" key="4">
    <source>
        <dbReference type="ARBA" id="ARBA00023277"/>
    </source>
</evidence>
<dbReference type="PANTHER" id="PTHR11113:SF14">
    <property type="entry name" value="N-ACETYLGLUCOSAMINE-6-PHOSPHATE DEACETYLASE"/>
    <property type="match status" value="1"/>
</dbReference>
<organism evidence="10 11">
    <name type="scientific">Antrihabitans stalactiti</name>
    <dbReference type="NCBI Taxonomy" id="2584121"/>
    <lineage>
        <taxon>Bacteria</taxon>
        <taxon>Bacillati</taxon>
        <taxon>Actinomycetota</taxon>
        <taxon>Actinomycetes</taxon>
        <taxon>Mycobacteriales</taxon>
        <taxon>Nocardiaceae</taxon>
        <taxon>Antrihabitans</taxon>
    </lineage>
</organism>
<dbReference type="Gene3D" id="3.20.20.140">
    <property type="entry name" value="Metal-dependent hydrolases"/>
    <property type="match status" value="1"/>
</dbReference>
<evidence type="ECO:0000256" key="6">
    <source>
        <dbReference type="PIRSR" id="PIRSR038994-1"/>
    </source>
</evidence>
<dbReference type="GO" id="GO:0046872">
    <property type="term" value="F:metal ion binding"/>
    <property type="evidence" value="ECO:0007669"/>
    <property type="project" value="UniProtKB-KW"/>
</dbReference>
<dbReference type="EMBL" id="VCQU01000009">
    <property type="protein sequence ID" value="NMN98034.1"/>
    <property type="molecule type" value="Genomic_DNA"/>
</dbReference>
<dbReference type="GO" id="GO:0008448">
    <property type="term" value="F:N-acetylglucosamine-6-phosphate deacetylase activity"/>
    <property type="evidence" value="ECO:0007669"/>
    <property type="project" value="UniProtKB-EC"/>
</dbReference>
<gene>
    <name evidence="10" type="primary">nagA</name>
    <name evidence="10" type="ORF">FGL95_23630</name>
</gene>
<reference evidence="10 11" key="2">
    <citation type="submission" date="2020-06" db="EMBL/GenBank/DDBJ databases">
        <title>Antribacter stalactiti gen. nov., sp. nov., a new member of the family Nacardiaceae isolated from a cave.</title>
        <authorList>
            <person name="Kim I.S."/>
        </authorList>
    </citation>
    <scope>NUCLEOTIDE SEQUENCE [LARGE SCALE GENOMIC DNA]</scope>
    <source>
        <strain evidence="10 11">YC2-7</strain>
    </source>
</reference>
<sequence>MNTSMFAIRGRVVTPDEVLGDAVVTIIGDRIEAVDSFEEWHAANAGATAPQPVGTLLPGLVDIHCHGGGGHAFTTADVTEMAAAARHHHEFGTTTLLASLVTARPETLTEQVATLIPLVDDGTLAGIHLEGPFLSDVRCGAQDPAYLLEPDPALTAVLLEAGNGRVRVMTVAPELDGYAELAAQLRARGVIVAIGHTDADYATTRDALRDDACLVTHLANGMPPLHHRRSGPVGASLVAAADGDAVVEVIGDGIHVDAGFVAMVFAAARGNVALVTDAMAAAGMPDGTYQLGPQRVAVEDGIARIANGSIAGGTSHLIEVLQRTVRESAIPLVDAVRAASEIPAAVLGLDGTCGSIRPGRYADLIVVDDDLELGSVMRRGSWLS</sequence>
<feature type="binding site" evidence="7">
    <location>
        <begin position="310"/>
        <end position="312"/>
    </location>
    <ligand>
        <name>substrate</name>
    </ligand>
</feature>
<proteinExistence type="inferred from homology"/>
<dbReference type="CDD" id="cd00854">
    <property type="entry name" value="NagA"/>
    <property type="match status" value="1"/>
</dbReference>
<feature type="binding site" evidence="7">
    <location>
        <position position="228"/>
    </location>
    <ligand>
        <name>substrate</name>
    </ligand>
</feature>
<dbReference type="InterPro" id="IPR003764">
    <property type="entry name" value="GlcNAc_6-P_deAcase"/>
</dbReference>
<protein>
    <submittedName>
        <fullName evidence="10">N-acetylglucosamine-6-phosphate deacetylase</fullName>
        <ecNumber evidence="10">3.5.1.25</ecNumber>
    </submittedName>
</protein>
<dbReference type="InterPro" id="IPR032466">
    <property type="entry name" value="Metal_Hydrolase"/>
</dbReference>
<feature type="binding site" evidence="7">
    <location>
        <begin position="220"/>
        <end position="221"/>
    </location>
    <ligand>
        <name>substrate</name>
    </ligand>
</feature>
<evidence type="ECO:0000313" key="11">
    <source>
        <dbReference type="Proteomes" id="UP000535543"/>
    </source>
</evidence>
<dbReference type="AlphaFoldDB" id="A0A848KM28"/>
<dbReference type="PIRSF" id="PIRSF038994">
    <property type="entry name" value="NagA"/>
    <property type="match status" value="1"/>
</dbReference>
<feature type="binding site" evidence="7">
    <location>
        <position position="255"/>
    </location>
    <ligand>
        <name>substrate</name>
    </ligand>
</feature>
<evidence type="ECO:0000256" key="7">
    <source>
        <dbReference type="PIRSR" id="PIRSR038994-2"/>
    </source>
</evidence>
<dbReference type="SUPFAM" id="SSF51338">
    <property type="entry name" value="Composite domain of metallo-dependent hydrolases"/>
    <property type="match status" value="1"/>
</dbReference>
<keyword evidence="2 8" id="KW-0479">Metal-binding</keyword>
<feature type="binding site" evidence="8">
    <location>
        <position position="217"/>
    </location>
    <ligand>
        <name>Zn(2+)</name>
        <dbReference type="ChEBI" id="CHEBI:29105"/>
    </ligand>
</feature>
<name>A0A848KM28_9NOCA</name>
<feature type="binding site" evidence="7">
    <location>
        <position position="141"/>
    </location>
    <ligand>
        <name>substrate</name>
    </ligand>
</feature>
<dbReference type="RefSeq" id="WP_169591602.1">
    <property type="nucleotide sequence ID" value="NZ_VCQU01000009.1"/>
</dbReference>
<keyword evidence="11" id="KW-1185">Reference proteome</keyword>
<comment type="similarity">
    <text evidence="1 5">Belongs to the metallo-dependent hydrolases superfamily. NagA family.</text>
</comment>
<evidence type="ECO:0000256" key="2">
    <source>
        <dbReference type="ARBA" id="ARBA00022723"/>
    </source>
</evidence>
<feature type="active site" description="Proton donor/acceptor" evidence="6">
    <location>
        <position position="277"/>
    </location>
</feature>
<evidence type="ECO:0000256" key="8">
    <source>
        <dbReference type="PIRSR" id="PIRSR038994-3"/>
    </source>
</evidence>
<dbReference type="NCBIfam" id="TIGR00221">
    <property type="entry name" value="nagA"/>
    <property type="match status" value="1"/>
</dbReference>
<evidence type="ECO:0000259" key="9">
    <source>
        <dbReference type="Pfam" id="PF01979"/>
    </source>
</evidence>
<accession>A0A848KM28</accession>
<dbReference type="Proteomes" id="UP000535543">
    <property type="component" value="Unassembled WGS sequence"/>
</dbReference>
<comment type="cofactor">
    <cofactor evidence="8">
        <name>a divalent metal cation</name>
        <dbReference type="ChEBI" id="CHEBI:60240"/>
    </cofactor>
    <text evidence="8">Binds 1 divalent metal cation per subunit.</text>
</comment>
<comment type="caution">
    <text evidence="10">The sequence shown here is derived from an EMBL/GenBank/DDBJ whole genome shotgun (WGS) entry which is preliminary data.</text>
</comment>
<feature type="binding site" evidence="8">
    <location>
        <position position="196"/>
    </location>
    <ligand>
        <name>Zn(2+)</name>
        <dbReference type="ChEBI" id="CHEBI:29105"/>
    </ligand>
</feature>